<dbReference type="Gene3D" id="1.20.141.10">
    <property type="entry name" value="Chitosanase, subunit A, domain 1"/>
    <property type="match status" value="1"/>
</dbReference>
<protein>
    <submittedName>
        <fullName evidence="3">Predicted Peptidoglycan domain-containing protein</fullName>
    </submittedName>
</protein>
<proteinExistence type="predicted"/>
<gene>
    <name evidence="3" type="ORF">SAMN02982917_0567</name>
</gene>
<evidence type="ECO:0000313" key="4">
    <source>
        <dbReference type="Proteomes" id="UP000192936"/>
    </source>
</evidence>
<dbReference type="AlphaFoldDB" id="A0A1X7HSW2"/>
<name>A0A1X7HSW2_9PROT</name>
<dbReference type="Pfam" id="PF05838">
    <property type="entry name" value="Glyco_hydro_108"/>
    <property type="match status" value="1"/>
</dbReference>
<dbReference type="RefSeq" id="WP_167393480.1">
    <property type="nucleotide sequence ID" value="NZ_FXAK01000010.1"/>
</dbReference>
<accession>A0A1X7HSW2</accession>
<feature type="domain" description="Peptidoglycan binding" evidence="2">
    <location>
        <begin position="111"/>
        <end position="189"/>
    </location>
</feature>
<evidence type="ECO:0000313" key="3">
    <source>
        <dbReference type="EMBL" id="SMF92339.1"/>
    </source>
</evidence>
<dbReference type="Pfam" id="PF09374">
    <property type="entry name" value="PG_binding_3"/>
    <property type="match status" value="1"/>
</dbReference>
<dbReference type="InterPro" id="IPR018537">
    <property type="entry name" value="Peptidoglycan-bd_3"/>
</dbReference>
<dbReference type="InterPro" id="IPR008565">
    <property type="entry name" value="TtsA-like_GH18_dom"/>
</dbReference>
<sequence>MPTTPTGAAIPRDPTEAIIDTILRREGWPRYTDRSSDRGGPTKGGITLATLAAWRKRPVIAADVAALDEAEVRTIYRARYIEEPGFAGITDDALRALIIDSGVNHGTARAGTWLQDAVNDLAGRPVLKVDGAVGPKTLAAVNSGDAAGLWRSVFVQRMRFYGQIITGDARKRGRTEDDALNAAGWLNRLAEFMEV</sequence>
<feature type="domain" description="TtsA-like Glycoside hydrolase family 108" evidence="1">
    <location>
        <begin position="20"/>
        <end position="106"/>
    </location>
</feature>
<dbReference type="Proteomes" id="UP000192936">
    <property type="component" value="Unassembled WGS sequence"/>
</dbReference>
<dbReference type="SUPFAM" id="SSF53955">
    <property type="entry name" value="Lysozyme-like"/>
    <property type="match status" value="1"/>
</dbReference>
<dbReference type="EMBL" id="FXAK01000010">
    <property type="protein sequence ID" value="SMF92339.1"/>
    <property type="molecule type" value="Genomic_DNA"/>
</dbReference>
<dbReference type="STRING" id="286727.SAMN02982917_0567"/>
<evidence type="ECO:0000259" key="2">
    <source>
        <dbReference type="Pfam" id="PF09374"/>
    </source>
</evidence>
<evidence type="ECO:0000259" key="1">
    <source>
        <dbReference type="Pfam" id="PF05838"/>
    </source>
</evidence>
<reference evidence="3 4" key="1">
    <citation type="submission" date="2017-04" db="EMBL/GenBank/DDBJ databases">
        <authorList>
            <person name="Afonso C.L."/>
            <person name="Miller P.J."/>
            <person name="Scott M.A."/>
            <person name="Spackman E."/>
            <person name="Goraichik I."/>
            <person name="Dimitrov K.M."/>
            <person name="Suarez D.L."/>
            <person name="Swayne D.E."/>
        </authorList>
    </citation>
    <scope>NUCLEOTIDE SEQUENCE [LARGE SCALE GENOMIC DNA]</scope>
    <source>
        <strain evidence="3 4">A2P</strain>
    </source>
</reference>
<organism evidence="3 4">
    <name type="scientific">Azospirillum oryzae</name>
    <dbReference type="NCBI Taxonomy" id="286727"/>
    <lineage>
        <taxon>Bacteria</taxon>
        <taxon>Pseudomonadati</taxon>
        <taxon>Pseudomonadota</taxon>
        <taxon>Alphaproteobacteria</taxon>
        <taxon>Rhodospirillales</taxon>
        <taxon>Azospirillaceae</taxon>
        <taxon>Azospirillum</taxon>
    </lineage>
</organism>
<dbReference type="InterPro" id="IPR023346">
    <property type="entry name" value="Lysozyme-like_dom_sf"/>
</dbReference>